<dbReference type="AlphaFoldDB" id="A0AAW5EQH5"/>
<evidence type="ECO:0000313" key="1">
    <source>
        <dbReference type="EMBL" id="MCJ8353063.1"/>
    </source>
</evidence>
<gene>
    <name evidence="1" type="ORF">K1W68_03505</name>
</gene>
<reference evidence="1" key="2">
    <citation type="submission" date="2022-03" db="EMBL/GenBank/DDBJ databases">
        <authorList>
            <person name="Ryngajllo M."/>
            <person name="Jacek P."/>
            <person name="Kubiak K."/>
        </authorList>
    </citation>
    <scope>NUCLEOTIDE SEQUENCE</scope>
    <source>
        <strain evidence="1">SI1</strain>
    </source>
</reference>
<proteinExistence type="predicted"/>
<dbReference type="Proteomes" id="UP001202887">
    <property type="component" value="Unassembled WGS sequence"/>
</dbReference>
<accession>A0AAW5EQH5</accession>
<evidence type="ECO:0000313" key="2">
    <source>
        <dbReference type="Proteomes" id="UP001202887"/>
    </source>
</evidence>
<protein>
    <submittedName>
        <fullName evidence="1">Uncharacterized protein</fullName>
    </submittedName>
</protein>
<organism evidence="1 2">
    <name type="scientific">Novacetimonas hansenii</name>
    <name type="common">Komagataeibacter hansenii</name>
    <dbReference type="NCBI Taxonomy" id="436"/>
    <lineage>
        <taxon>Bacteria</taxon>
        <taxon>Pseudomonadati</taxon>
        <taxon>Pseudomonadota</taxon>
        <taxon>Alphaproteobacteria</taxon>
        <taxon>Acetobacterales</taxon>
        <taxon>Acetobacteraceae</taxon>
        <taxon>Novacetimonas</taxon>
    </lineage>
</organism>
<comment type="caution">
    <text evidence="1">The sequence shown here is derived from an EMBL/GenBank/DDBJ whole genome shotgun (WGS) entry which is preliminary data.</text>
</comment>
<dbReference type="RefSeq" id="WP_247066321.1">
    <property type="nucleotide sequence ID" value="NZ_CP094848.1"/>
</dbReference>
<dbReference type="EMBL" id="JAIBCX010000005">
    <property type="protein sequence ID" value="MCJ8353063.1"/>
    <property type="molecule type" value="Genomic_DNA"/>
</dbReference>
<name>A0AAW5EQH5_NOVHA</name>
<reference evidence="1" key="1">
    <citation type="journal article" date="2021" name="Polymers (Basel)">
        <title>Highly Stretchable Bacterial Cellulose Produced by Komagataeibacter hansenii SI1.</title>
        <authorList>
            <person name="Cielecka I."/>
            <person name="Ryngajllo M."/>
            <person name="Maniukiewicz W."/>
            <person name="Bielecki S."/>
        </authorList>
    </citation>
    <scope>NUCLEOTIDE SEQUENCE</scope>
    <source>
        <strain evidence="1">SI1</strain>
    </source>
</reference>
<sequence>MKIFRRHHLFRSKGGTQKLFFFINDFFKHSLLEISGKDFQGSFGEGSLQKSHNSRGLLSKQSLDGTMTGGITLMGPETFLPHSF</sequence>